<proteinExistence type="predicted"/>
<dbReference type="RefSeq" id="WP_077109829.1">
    <property type="nucleotide sequence ID" value="NZ_JAFBFH010000001.1"/>
</dbReference>
<accession>A0ABS2R0E5</accession>
<name>A0ABS2R0E5_9BACI</name>
<sequence>MKHVIALDVSKGKSSMVVYDGYCQCEFEGELHKRNAIFRFFHFCDPYIFKTGDFYGKIHLHATPIFSCFSSIQKELDVCVYFFTGKLCENPNI</sequence>
<keyword evidence="2" id="KW-1185">Reference proteome</keyword>
<dbReference type="Proteomes" id="UP000823485">
    <property type="component" value="Unassembled WGS sequence"/>
</dbReference>
<gene>
    <name evidence="1" type="ORF">JOC94_000084</name>
</gene>
<comment type="caution">
    <text evidence="1">The sequence shown here is derived from an EMBL/GenBank/DDBJ whole genome shotgun (WGS) entry which is preliminary data.</text>
</comment>
<protein>
    <recommendedName>
        <fullName evidence="3">Transposase IS111A/IS1328/IS1533 N-terminal domain-containing protein</fullName>
    </recommendedName>
</protein>
<evidence type="ECO:0000313" key="1">
    <source>
        <dbReference type="EMBL" id="MBM7713118.1"/>
    </source>
</evidence>
<evidence type="ECO:0000313" key="2">
    <source>
        <dbReference type="Proteomes" id="UP000823485"/>
    </source>
</evidence>
<organism evidence="1 2">
    <name type="scientific">Siminovitchia thermophila</name>
    <dbReference type="NCBI Taxonomy" id="1245522"/>
    <lineage>
        <taxon>Bacteria</taxon>
        <taxon>Bacillati</taxon>
        <taxon>Bacillota</taxon>
        <taxon>Bacilli</taxon>
        <taxon>Bacillales</taxon>
        <taxon>Bacillaceae</taxon>
        <taxon>Siminovitchia</taxon>
    </lineage>
</organism>
<evidence type="ECO:0008006" key="3">
    <source>
        <dbReference type="Google" id="ProtNLM"/>
    </source>
</evidence>
<reference evidence="1 2" key="1">
    <citation type="submission" date="2021-01" db="EMBL/GenBank/DDBJ databases">
        <title>Genomic Encyclopedia of Type Strains, Phase IV (KMG-IV): sequencing the most valuable type-strain genomes for metagenomic binning, comparative biology and taxonomic classification.</title>
        <authorList>
            <person name="Goeker M."/>
        </authorList>
    </citation>
    <scope>NUCLEOTIDE SEQUENCE [LARGE SCALE GENOMIC DNA]</scope>
    <source>
        <strain evidence="1 2">DSM 105453</strain>
    </source>
</reference>
<dbReference type="EMBL" id="JAFBFH010000001">
    <property type="protein sequence ID" value="MBM7713118.1"/>
    <property type="molecule type" value="Genomic_DNA"/>
</dbReference>